<dbReference type="Gene3D" id="3.30.310.160">
    <property type="entry name" value="YycH protein, domain 2"/>
    <property type="match status" value="1"/>
</dbReference>
<comment type="caution">
    <text evidence="2">The sequence shown here is derived from an EMBL/GenBank/DDBJ whole genome shotgun (WGS) entry which is preliminary data.</text>
</comment>
<proteinExistence type="predicted"/>
<keyword evidence="3" id="KW-1185">Reference proteome</keyword>
<dbReference type="InterPro" id="IPR009996">
    <property type="entry name" value="YycH"/>
</dbReference>
<dbReference type="InterPro" id="IPR042274">
    <property type="entry name" value="YycH/YycI_2"/>
</dbReference>
<feature type="domain" description="Regulatory protein YycH" evidence="1">
    <location>
        <begin position="3"/>
        <end position="432"/>
    </location>
</feature>
<evidence type="ECO:0000313" key="2">
    <source>
        <dbReference type="EMBL" id="MFC5627330.1"/>
    </source>
</evidence>
<dbReference type="Pfam" id="PF07435">
    <property type="entry name" value="YycH"/>
    <property type="match status" value="1"/>
</dbReference>
<sequence>MMERVKSWVLSLLVVASLFLTWQLWTYQPNYALLDEQDYVQSENVGAELSLHDVIWPEQMVMHKGNQITSMNGSDRLFSVFYRELLDSRFEEITLQQDADLDQLLSGERVMEIIFPTAIPASILNKVLSFEMDMPQLSIDTVDRIILLDEGGDIDHLTVKFISFHEGVVLEGETNFSVSNFRNRYFAQTEQFPNVFAYTLNESAKLPKTLYLPKEPVTLDTISDTSTPIDCHHFLRVLFSDIDSVKQYYQDNRESSFTDGNRMMSLEGGGSYLTYVHPIYSETPNTSQQHVIQTTFDFINSYGGWTDNYRLYDWNVASQEENATYRMIIDGLPVFESRGRDLASIHVTRSGGQVTEFSRPLYNLDQSPLDAKRTMELAAGQDILNYVEEKFGPQEIENIRIGYKMDRTDHLVIHFEPSWYVQVDGSWYSVDLND</sequence>
<dbReference type="EMBL" id="JBHSPF010000002">
    <property type="protein sequence ID" value="MFC5627330.1"/>
    <property type="molecule type" value="Genomic_DNA"/>
</dbReference>
<organism evidence="2 3">
    <name type="scientific">Aliibacillus thermotolerans</name>
    <dbReference type="NCBI Taxonomy" id="1834418"/>
    <lineage>
        <taxon>Bacteria</taxon>
        <taxon>Bacillati</taxon>
        <taxon>Bacillota</taxon>
        <taxon>Bacilli</taxon>
        <taxon>Bacillales</taxon>
        <taxon>Bacillaceae</taxon>
        <taxon>Aliibacillus</taxon>
    </lineage>
</organism>
<protein>
    <submittedName>
        <fullName evidence="2">YycH family regulatory protein</fullName>
    </submittedName>
</protein>
<name>A0ABW0U1J9_9BACI</name>
<dbReference type="CDD" id="cd15787">
    <property type="entry name" value="YycH_N"/>
    <property type="match status" value="1"/>
</dbReference>
<evidence type="ECO:0000259" key="1">
    <source>
        <dbReference type="Pfam" id="PF07435"/>
    </source>
</evidence>
<dbReference type="Proteomes" id="UP001596143">
    <property type="component" value="Unassembled WGS sequence"/>
</dbReference>
<evidence type="ECO:0000313" key="3">
    <source>
        <dbReference type="Proteomes" id="UP001596143"/>
    </source>
</evidence>
<accession>A0ABW0U1J9</accession>
<reference evidence="3" key="1">
    <citation type="journal article" date="2019" name="Int. J. Syst. Evol. Microbiol.">
        <title>The Global Catalogue of Microorganisms (GCM) 10K type strain sequencing project: providing services to taxonomists for standard genome sequencing and annotation.</title>
        <authorList>
            <consortium name="The Broad Institute Genomics Platform"/>
            <consortium name="The Broad Institute Genome Sequencing Center for Infectious Disease"/>
            <person name="Wu L."/>
            <person name="Ma J."/>
        </authorList>
    </citation>
    <scope>NUCLEOTIDE SEQUENCE [LARGE SCALE GENOMIC DNA]</scope>
    <source>
        <strain evidence="3">CGMCC 1.15790</strain>
    </source>
</reference>
<gene>
    <name evidence="2" type="ORF">ACFPTR_00255</name>
</gene>
<dbReference type="RefSeq" id="WP_270896859.1">
    <property type="nucleotide sequence ID" value="NZ_JBHSPF010000002.1"/>
</dbReference>